<dbReference type="InterPro" id="IPR046143">
    <property type="entry name" value="DUF6145"/>
</dbReference>
<dbReference type="EMBL" id="CP063304">
    <property type="protein sequence ID" value="QOV19293.1"/>
    <property type="molecule type" value="Genomic_DNA"/>
</dbReference>
<name>A0A7M2RG24_9FIRM</name>
<dbReference type="Pfam" id="PF19642">
    <property type="entry name" value="DUF6145"/>
    <property type="match status" value="1"/>
</dbReference>
<dbReference type="Proteomes" id="UP000593601">
    <property type="component" value="Chromosome"/>
</dbReference>
<keyword evidence="2" id="KW-1185">Reference proteome</keyword>
<evidence type="ECO:0000313" key="2">
    <source>
        <dbReference type="Proteomes" id="UP000593601"/>
    </source>
</evidence>
<accession>A0A7M2RG24</accession>
<dbReference type="RefSeq" id="WP_193735613.1">
    <property type="nucleotide sequence ID" value="NZ_CP063304.1"/>
</dbReference>
<dbReference type="AlphaFoldDB" id="A0A7M2RG24"/>
<reference evidence="1 2" key="1">
    <citation type="submission" date="2020-10" db="EMBL/GenBank/DDBJ databases">
        <title>Blautia liquoris sp.nov., isolated from the mud in a fermentation cellar used for the production of Chinese strong-flavoured liquor.</title>
        <authorList>
            <person name="Lu L."/>
        </authorList>
    </citation>
    <scope>NUCLEOTIDE SEQUENCE [LARGE SCALE GENOMIC DNA]</scope>
    <source>
        <strain evidence="1 2">LZLJ-3</strain>
    </source>
</reference>
<proteinExistence type="predicted"/>
<evidence type="ECO:0000313" key="1">
    <source>
        <dbReference type="EMBL" id="QOV19293.1"/>
    </source>
</evidence>
<dbReference type="KEGG" id="bliq:INP51_15345"/>
<protein>
    <submittedName>
        <fullName evidence="1">Uncharacterized protein</fullName>
    </submittedName>
</protein>
<organism evidence="1 2">
    <name type="scientific">Blautia liquoris</name>
    <dbReference type="NCBI Taxonomy" id="2779518"/>
    <lineage>
        <taxon>Bacteria</taxon>
        <taxon>Bacillati</taxon>
        <taxon>Bacillota</taxon>
        <taxon>Clostridia</taxon>
        <taxon>Lachnospirales</taxon>
        <taxon>Lachnospiraceae</taxon>
        <taxon>Blautia</taxon>
    </lineage>
</organism>
<sequence length="112" mass="12925">MHSDKVVLCASSAYEQKYYFNSDFNSLPETVQDELHAICVLYTVDIGGIFQLLFDEDGKLEMKTEALSADAMYDDIGAALRIKKLREEKKELFESLELFYKVFYLGEDIEDD</sequence>
<gene>
    <name evidence="1" type="ORF">INP51_15345</name>
</gene>